<evidence type="ECO:0000313" key="3">
    <source>
        <dbReference type="Proteomes" id="UP000265703"/>
    </source>
</evidence>
<name>A0A397SRT8_9GLOM</name>
<sequence length="271" mass="30368">MSSVHSNKSSNKTQRRVTRSQSIANNMENSSKTTIPTILDNEKNIVSETYGPSPYINISTQLNSEIKTNIENTAVITTTIDTSDKDIIMGNTIDTNNSLLQSSSSSLLAITTPYQDLAHSMHTTDKGKNALHNSNTNKNSRNTFNTFYVIQQNDNHHTTSNSAPINNDFNDANNITSISDTENLTINDYMDLHLSFTLLDDLPYNSLHETKTEILRHFLNNSSFRGYMGIQNYYGVKILKIAFYDKAERNSIHNILSVNSTLAFTITNPNT</sequence>
<reference evidence="2 3" key="1">
    <citation type="submission" date="2018-06" db="EMBL/GenBank/DDBJ databases">
        <title>Comparative genomics reveals the genomic features of Rhizophagus irregularis, R. cerebriforme, R. diaphanum and Gigaspora rosea, and their symbiotic lifestyle signature.</title>
        <authorList>
            <person name="Morin E."/>
            <person name="San Clemente H."/>
            <person name="Chen E.C.H."/>
            <person name="De La Providencia I."/>
            <person name="Hainaut M."/>
            <person name="Kuo A."/>
            <person name="Kohler A."/>
            <person name="Murat C."/>
            <person name="Tang N."/>
            <person name="Roy S."/>
            <person name="Loubradou J."/>
            <person name="Henrissat B."/>
            <person name="Grigoriev I.V."/>
            <person name="Corradi N."/>
            <person name="Roux C."/>
            <person name="Martin F.M."/>
        </authorList>
    </citation>
    <scope>NUCLEOTIDE SEQUENCE [LARGE SCALE GENOMIC DNA]</scope>
    <source>
        <strain evidence="2 3">DAOM 227022</strain>
    </source>
</reference>
<dbReference type="AlphaFoldDB" id="A0A397SRT8"/>
<organism evidence="2 3">
    <name type="scientific">Glomus cerebriforme</name>
    <dbReference type="NCBI Taxonomy" id="658196"/>
    <lineage>
        <taxon>Eukaryota</taxon>
        <taxon>Fungi</taxon>
        <taxon>Fungi incertae sedis</taxon>
        <taxon>Mucoromycota</taxon>
        <taxon>Glomeromycotina</taxon>
        <taxon>Glomeromycetes</taxon>
        <taxon>Glomerales</taxon>
        <taxon>Glomeraceae</taxon>
        <taxon>Glomus</taxon>
    </lineage>
</organism>
<dbReference type="Proteomes" id="UP000265703">
    <property type="component" value="Unassembled WGS sequence"/>
</dbReference>
<proteinExistence type="predicted"/>
<protein>
    <submittedName>
        <fullName evidence="2">Uncharacterized protein</fullName>
    </submittedName>
</protein>
<evidence type="ECO:0000313" key="2">
    <source>
        <dbReference type="EMBL" id="RIA86735.1"/>
    </source>
</evidence>
<dbReference type="EMBL" id="QKYT01000348">
    <property type="protein sequence ID" value="RIA86735.1"/>
    <property type="molecule type" value="Genomic_DNA"/>
</dbReference>
<feature type="compositionally biased region" description="Polar residues" evidence="1">
    <location>
        <begin position="19"/>
        <end position="35"/>
    </location>
</feature>
<feature type="compositionally biased region" description="Polar residues" evidence="1">
    <location>
        <begin position="1"/>
        <end position="12"/>
    </location>
</feature>
<gene>
    <name evidence="2" type="ORF">C1645_740621</name>
</gene>
<feature type="region of interest" description="Disordered" evidence="1">
    <location>
        <begin position="1"/>
        <end position="35"/>
    </location>
</feature>
<comment type="caution">
    <text evidence="2">The sequence shown here is derived from an EMBL/GenBank/DDBJ whole genome shotgun (WGS) entry which is preliminary data.</text>
</comment>
<keyword evidence="3" id="KW-1185">Reference proteome</keyword>
<evidence type="ECO:0000256" key="1">
    <source>
        <dbReference type="SAM" id="MobiDB-lite"/>
    </source>
</evidence>
<accession>A0A397SRT8</accession>